<reference evidence="1 2" key="1">
    <citation type="submission" date="2018-06" db="EMBL/GenBank/DDBJ databases">
        <title>The draft genome sequences of strains SCU63 and S1.</title>
        <authorList>
            <person name="Gan L."/>
        </authorList>
    </citation>
    <scope>NUCLEOTIDE SEQUENCE [LARGE SCALE GENOMIC DNA]</scope>
    <source>
        <strain evidence="1 2">SCU63</strain>
    </source>
</reference>
<sequence length="136" mass="15377">MSHSQSDCSGKHPEKPVLSPQFLSASHRSLFFQRLNDLTRYQQTSPEYQAVLFVLTSDDELYEKMGPYFSSDGFRSFDLFDEVDFSGGYAKIARAAADLFGQNYETSLSDLVGSLDHDLFHTFLQALIIRKYGVNG</sequence>
<organism evidence="1 2">
    <name type="scientific">Planococcus halotolerans</name>
    <dbReference type="NCBI Taxonomy" id="2233542"/>
    <lineage>
        <taxon>Bacteria</taxon>
        <taxon>Bacillati</taxon>
        <taxon>Bacillota</taxon>
        <taxon>Bacilli</taxon>
        <taxon>Bacillales</taxon>
        <taxon>Caryophanaceae</taxon>
        <taxon>Planococcus</taxon>
    </lineage>
</organism>
<accession>A0A365KJZ8</accession>
<evidence type="ECO:0000313" key="1">
    <source>
        <dbReference type="EMBL" id="RAZ73457.1"/>
    </source>
</evidence>
<protein>
    <submittedName>
        <fullName evidence="1">Uncharacterized protein</fullName>
    </submittedName>
</protein>
<proteinExistence type="predicted"/>
<dbReference type="EMBL" id="QLZR01000010">
    <property type="protein sequence ID" value="RAZ73457.1"/>
    <property type="molecule type" value="Genomic_DNA"/>
</dbReference>
<gene>
    <name evidence="1" type="ORF">DP120_17140</name>
</gene>
<dbReference type="AlphaFoldDB" id="A0A365KJZ8"/>
<comment type="caution">
    <text evidence="1">The sequence shown here is derived from an EMBL/GenBank/DDBJ whole genome shotgun (WGS) entry which is preliminary data.</text>
</comment>
<dbReference type="RefSeq" id="WP_112224854.1">
    <property type="nucleotide sequence ID" value="NZ_QLZR01000010.1"/>
</dbReference>
<name>A0A365KJZ8_9BACL</name>
<dbReference type="Proteomes" id="UP000251002">
    <property type="component" value="Unassembled WGS sequence"/>
</dbReference>
<evidence type="ECO:0000313" key="2">
    <source>
        <dbReference type="Proteomes" id="UP000251002"/>
    </source>
</evidence>
<keyword evidence="2" id="KW-1185">Reference proteome</keyword>